<evidence type="ECO:0000256" key="1">
    <source>
        <dbReference type="SAM" id="MobiDB-lite"/>
    </source>
</evidence>
<dbReference type="Proteomes" id="UP001156903">
    <property type="component" value="Unassembled WGS sequence"/>
</dbReference>
<accession>A0ABQ6C6V0</accession>
<evidence type="ECO:0000313" key="3">
    <source>
        <dbReference type="EMBL" id="GLS15931.1"/>
    </source>
</evidence>
<gene>
    <name evidence="3" type="ORF">GCM10007935_33680</name>
</gene>
<feature type="chain" id="PRO_5046495860" description="Secreted protein" evidence="2">
    <location>
        <begin position="29"/>
        <end position="134"/>
    </location>
</feature>
<comment type="caution">
    <text evidence="3">The sequence shown here is derived from an EMBL/GenBank/DDBJ whole genome shotgun (WGS) entry which is preliminary data.</text>
</comment>
<dbReference type="EMBL" id="BSPB01000038">
    <property type="protein sequence ID" value="GLS15931.1"/>
    <property type="molecule type" value="Genomic_DNA"/>
</dbReference>
<protein>
    <recommendedName>
        <fullName evidence="5">Secreted protein</fullName>
    </recommendedName>
</protein>
<name>A0ABQ6C6V0_9BURK</name>
<evidence type="ECO:0000256" key="2">
    <source>
        <dbReference type="SAM" id="SignalP"/>
    </source>
</evidence>
<evidence type="ECO:0000313" key="4">
    <source>
        <dbReference type="Proteomes" id="UP001156903"/>
    </source>
</evidence>
<keyword evidence="2" id="KW-0732">Signal</keyword>
<keyword evidence="4" id="KW-1185">Reference proteome</keyword>
<dbReference type="RefSeq" id="WP_234262897.1">
    <property type="nucleotide sequence ID" value="NZ_BSPB01000038.1"/>
</dbReference>
<sequence length="134" mass="14484">MHAKNKTHKTRALLAALALMALQGGAWASKCDGVNAHGQTGGAYFSRGVPYEEDVFSFCTIGVPEHCWAPTGPGTWTQICQYLNTKWIPKFEEVCVHGKTMGAWKAESGRQPLSTKGQPGAPDGMTDCEHGDDF</sequence>
<organism evidence="3 4">
    <name type="scientific">Hydrogenophaga electricum</name>
    <dbReference type="NCBI Taxonomy" id="1230953"/>
    <lineage>
        <taxon>Bacteria</taxon>
        <taxon>Pseudomonadati</taxon>
        <taxon>Pseudomonadota</taxon>
        <taxon>Betaproteobacteria</taxon>
        <taxon>Burkholderiales</taxon>
        <taxon>Comamonadaceae</taxon>
        <taxon>Hydrogenophaga</taxon>
    </lineage>
</organism>
<feature type="signal peptide" evidence="2">
    <location>
        <begin position="1"/>
        <end position="28"/>
    </location>
</feature>
<proteinExistence type="predicted"/>
<feature type="region of interest" description="Disordered" evidence="1">
    <location>
        <begin position="106"/>
        <end position="134"/>
    </location>
</feature>
<evidence type="ECO:0008006" key="5">
    <source>
        <dbReference type="Google" id="ProtNLM"/>
    </source>
</evidence>
<reference evidence="4" key="1">
    <citation type="journal article" date="2019" name="Int. J. Syst. Evol. Microbiol.">
        <title>The Global Catalogue of Microorganisms (GCM) 10K type strain sequencing project: providing services to taxonomists for standard genome sequencing and annotation.</title>
        <authorList>
            <consortium name="The Broad Institute Genomics Platform"/>
            <consortium name="The Broad Institute Genome Sequencing Center for Infectious Disease"/>
            <person name="Wu L."/>
            <person name="Ma J."/>
        </authorList>
    </citation>
    <scope>NUCLEOTIDE SEQUENCE [LARGE SCALE GENOMIC DNA]</scope>
    <source>
        <strain evidence="4">NBRC 109341</strain>
    </source>
</reference>